<dbReference type="Proteomes" id="UP000269019">
    <property type="component" value="Chromosome"/>
</dbReference>
<dbReference type="PANTHER" id="PTHR30121">
    <property type="entry name" value="UNCHARACTERIZED PROTEIN YJGR-RELATED"/>
    <property type="match status" value="1"/>
</dbReference>
<gene>
    <name evidence="3" type="ORF">CCHOA_00990</name>
</gene>
<organism evidence="3 4">
    <name type="scientific">Corynebacterium choanae</name>
    <dbReference type="NCBI Taxonomy" id="1862358"/>
    <lineage>
        <taxon>Bacteria</taxon>
        <taxon>Bacillati</taxon>
        <taxon>Actinomycetota</taxon>
        <taxon>Actinomycetes</taxon>
        <taxon>Mycobacteriales</taxon>
        <taxon>Corynebacteriaceae</taxon>
        <taxon>Corynebacterium</taxon>
    </lineage>
</organism>
<dbReference type="RefSeq" id="WP_123925826.1">
    <property type="nucleotide sequence ID" value="NZ_CP033896.1"/>
</dbReference>
<feature type="region of interest" description="Disordered" evidence="1">
    <location>
        <begin position="545"/>
        <end position="568"/>
    </location>
</feature>
<keyword evidence="4" id="KW-1185">Reference proteome</keyword>
<evidence type="ECO:0000313" key="3">
    <source>
        <dbReference type="EMBL" id="AZA12626.1"/>
    </source>
</evidence>
<dbReference type="OrthoDB" id="9758751at2"/>
<dbReference type="InterPro" id="IPR033186">
    <property type="entry name" value="HerA_C"/>
</dbReference>
<proteinExistence type="predicted"/>
<dbReference type="InterPro" id="IPR051162">
    <property type="entry name" value="T4SS_component"/>
</dbReference>
<dbReference type="SUPFAM" id="SSF52540">
    <property type="entry name" value="P-loop containing nucleoside triphosphate hydrolases"/>
    <property type="match status" value="1"/>
</dbReference>
<dbReference type="PANTHER" id="PTHR30121:SF6">
    <property type="entry name" value="SLR6007 PROTEIN"/>
    <property type="match status" value="1"/>
</dbReference>
<accession>A0A3G6J3V9</accession>
<dbReference type="Pfam" id="PF05872">
    <property type="entry name" value="HerA_C"/>
    <property type="match status" value="1"/>
</dbReference>
<dbReference type="EMBL" id="CP033896">
    <property type="protein sequence ID" value="AZA12626.1"/>
    <property type="molecule type" value="Genomic_DNA"/>
</dbReference>
<evidence type="ECO:0000256" key="1">
    <source>
        <dbReference type="SAM" id="MobiDB-lite"/>
    </source>
</evidence>
<sequence length="596" mass="64095">MTDAEIARLQAAAAAAAAKAARLEAEAAAAALAAATAAAESPNLHKPAASTPLSGYPAEVQASYRHIADTNPSITIGAMIDEDGSALAQVPISVPLATLNRHGLISGATGTGKTRTLQLLAEQLARAGVPSLVTDVKGDLTGIAEAGTPTEKLLARTSELGQHWQPQAFNIEYFTVNNQPAATALRTTVTAFGPLLLARVLGLNDTQESALTLIFHWADKEHLELIDLTDLREVIDYLLSDEGKPILKTLGGISSATAGVILREIATLQAQGGDDFFGVPDFATRDLLRTSNNGQGIISLLSLPQLATNPRLATTLIMWLIADLFSGLDEVGDTDKPRLTIFFDEAHLLFADASKAFIDQVIHTVRLIRSKGVGIIFITQHPTDLPEAVLGQLGAKIQHALRAFTPKEQKQLRATVDSLPVSPLDLSKRITELGTGEALISVLDGRGIPTPVAPTKLYAPQSVMGPANQATLQQLHESSRLAIKYGAPMNPYSAFEKLAARKAEHLQQQQAAAAAEAQAKAEAERRKQLEKEQLAQARRLEQEAKALRRQEQERQREQERAARQRNKLIDSVVRSVGGQLGREITRSIFGTSRRRK</sequence>
<name>A0A3G6J3V9_9CORY</name>
<protein>
    <submittedName>
        <fullName evidence="3">AAA-like domain protein</fullName>
    </submittedName>
</protein>
<evidence type="ECO:0000259" key="2">
    <source>
        <dbReference type="Pfam" id="PF05872"/>
    </source>
</evidence>
<feature type="compositionally biased region" description="Basic and acidic residues" evidence="1">
    <location>
        <begin position="545"/>
        <end position="562"/>
    </location>
</feature>
<evidence type="ECO:0000313" key="4">
    <source>
        <dbReference type="Proteomes" id="UP000269019"/>
    </source>
</evidence>
<dbReference type="Gene3D" id="3.40.50.300">
    <property type="entry name" value="P-loop containing nucleotide triphosphate hydrolases"/>
    <property type="match status" value="2"/>
</dbReference>
<dbReference type="AlphaFoldDB" id="A0A3G6J3V9"/>
<reference evidence="3 4" key="1">
    <citation type="submission" date="2018-11" db="EMBL/GenBank/DDBJ databases">
        <authorList>
            <person name="Kleinhagauer T."/>
            <person name="Glaeser S.P."/>
            <person name="Spergser J."/>
            <person name="Ruckert C."/>
            <person name="Kaempfer P."/>
            <person name="Busse H.-J."/>
        </authorList>
    </citation>
    <scope>NUCLEOTIDE SEQUENCE [LARGE SCALE GENOMIC DNA]</scope>
    <source>
        <strain evidence="3 4">200CH</strain>
    </source>
</reference>
<dbReference type="KEGG" id="ccho:CCHOA_00990"/>
<feature type="domain" description="Helicase HerA-like C-terminal" evidence="2">
    <location>
        <begin position="89"/>
        <end position="595"/>
    </location>
</feature>
<dbReference type="InterPro" id="IPR027417">
    <property type="entry name" value="P-loop_NTPase"/>
</dbReference>